<dbReference type="Proteomes" id="UP000054498">
    <property type="component" value="Unassembled WGS sequence"/>
</dbReference>
<dbReference type="KEGG" id="mng:MNEG_2148"/>
<sequence length="219" mass="23490">MARLATCFPALEQLTLDDDKGVVVAALGCLPDGALPSVRQVEGGYYEGLADEELQQLVRLCPKVERVVKCAVTATAAVLPLLAPWGGSLQKVSCTTNFGRTQWEPRQIAAASAALTSLTRLQDLEMDCGEGRGAIVLAAALPALTSLTRLNLEDWSFASLALVLHSCAASCSALRALQLGRMWSEARGHKACLDWKDHDWAGFRGLELPGITSLTLWTK</sequence>
<reference evidence="2 3" key="1">
    <citation type="journal article" date="2013" name="BMC Genomics">
        <title>Reconstruction of the lipid metabolism for the microalga Monoraphidium neglectum from its genome sequence reveals characteristics suitable for biofuel production.</title>
        <authorList>
            <person name="Bogen C."/>
            <person name="Al-Dilaimi A."/>
            <person name="Albersmeier A."/>
            <person name="Wichmann J."/>
            <person name="Grundmann M."/>
            <person name="Rupp O."/>
            <person name="Lauersen K.J."/>
            <person name="Blifernez-Klassen O."/>
            <person name="Kalinowski J."/>
            <person name="Goesmann A."/>
            <person name="Mussgnug J.H."/>
            <person name="Kruse O."/>
        </authorList>
    </citation>
    <scope>NUCLEOTIDE SEQUENCE [LARGE SCALE GENOMIC DNA]</scope>
    <source>
        <strain evidence="2 3">SAG 48.87</strain>
    </source>
</reference>
<gene>
    <name evidence="2" type="ORF">MNEG_2148</name>
</gene>
<keyword evidence="3" id="KW-1185">Reference proteome</keyword>
<dbReference type="EMBL" id="KK100453">
    <property type="protein sequence ID" value="KIZ05813.1"/>
    <property type="molecule type" value="Genomic_DNA"/>
</dbReference>
<dbReference type="InterPro" id="IPR032675">
    <property type="entry name" value="LRR_dom_sf"/>
</dbReference>
<proteinExistence type="predicted"/>
<comment type="subcellular location">
    <subcellularLocation>
        <location evidence="1">Cytoplasm</location>
        <location evidence="1">Cytoskeleton</location>
        <location evidence="1">Cilium axoneme</location>
    </subcellularLocation>
</comment>
<dbReference type="RefSeq" id="XP_013904832.1">
    <property type="nucleotide sequence ID" value="XM_014049378.1"/>
</dbReference>
<evidence type="ECO:0000313" key="3">
    <source>
        <dbReference type="Proteomes" id="UP000054498"/>
    </source>
</evidence>
<protein>
    <submittedName>
        <fullName evidence="2">Uncharacterized protein</fullName>
    </submittedName>
</protein>
<name>A0A0D2K627_9CHLO</name>
<evidence type="ECO:0000256" key="1">
    <source>
        <dbReference type="ARBA" id="ARBA00004430"/>
    </source>
</evidence>
<dbReference type="AlphaFoldDB" id="A0A0D2K627"/>
<dbReference type="Gene3D" id="3.80.10.10">
    <property type="entry name" value="Ribonuclease Inhibitor"/>
    <property type="match status" value="1"/>
</dbReference>
<organism evidence="2 3">
    <name type="scientific">Monoraphidium neglectum</name>
    <dbReference type="NCBI Taxonomy" id="145388"/>
    <lineage>
        <taxon>Eukaryota</taxon>
        <taxon>Viridiplantae</taxon>
        <taxon>Chlorophyta</taxon>
        <taxon>core chlorophytes</taxon>
        <taxon>Chlorophyceae</taxon>
        <taxon>CS clade</taxon>
        <taxon>Sphaeropleales</taxon>
        <taxon>Selenastraceae</taxon>
        <taxon>Monoraphidium</taxon>
    </lineage>
</organism>
<accession>A0A0D2K627</accession>
<dbReference type="GO" id="GO:0005930">
    <property type="term" value="C:axoneme"/>
    <property type="evidence" value="ECO:0007669"/>
    <property type="project" value="UniProtKB-SubCell"/>
</dbReference>
<dbReference type="SUPFAM" id="SSF52047">
    <property type="entry name" value="RNI-like"/>
    <property type="match status" value="1"/>
</dbReference>
<dbReference type="GeneID" id="25735026"/>
<evidence type="ECO:0000313" key="2">
    <source>
        <dbReference type="EMBL" id="KIZ05813.1"/>
    </source>
</evidence>